<evidence type="ECO:0000313" key="2">
    <source>
        <dbReference type="Proteomes" id="UP001424459"/>
    </source>
</evidence>
<reference evidence="2" key="1">
    <citation type="journal article" date="2019" name="Int. J. Syst. Evol. Microbiol.">
        <title>The Global Catalogue of Microorganisms (GCM) 10K type strain sequencing project: providing services to taxonomists for standard genome sequencing and annotation.</title>
        <authorList>
            <consortium name="The Broad Institute Genomics Platform"/>
            <consortium name="The Broad Institute Genome Sequencing Center for Infectious Disease"/>
            <person name="Wu L."/>
            <person name="Ma J."/>
        </authorList>
    </citation>
    <scope>NUCLEOTIDE SEQUENCE [LARGE SCALE GENOMIC DNA]</scope>
    <source>
        <strain evidence="2">JCM 17564</strain>
    </source>
</reference>
<dbReference type="RefSeq" id="WP_344696613.1">
    <property type="nucleotide sequence ID" value="NZ_BAABBR010000001.1"/>
</dbReference>
<proteinExistence type="predicted"/>
<sequence length="137" mass="15329">MLLLLLLAQTTPTDGLRNCRQRDVLGTIVPYYCPPGSTPSQRKSRGTEPPTPGSQAYFCRVRTSEPRWFISGTFWSAQRPAEISARFQRQLASSAYTFTSQASCMSGPSIAGIEEERRKYMGYLKSTFNAVTSVTFR</sequence>
<evidence type="ECO:0000313" key="1">
    <source>
        <dbReference type="EMBL" id="GAA4036743.1"/>
    </source>
</evidence>
<comment type="caution">
    <text evidence="1">The sequence shown here is derived from an EMBL/GenBank/DDBJ whole genome shotgun (WGS) entry which is preliminary data.</text>
</comment>
<accession>A0ABP7U692</accession>
<keyword evidence="2" id="KW-1185">Reference proteome</keyword>
<dbReference type="EMBL" id="BAABBR010000001">
    <property type="protein sequence ID" value="GAA4036743.1"/>
    <property type="molecule type" value="Genomic_DNA"/>
</dbReference>
<protein>
    <submittedName>
        <fullName evidence="1">Uncharacterized protein</fullName>
    </submittedName>
</protein>
<name>A0ABP7U692_9SPHN</name>
<dbReference type="Proteomes" id="UP001424459">
    <property type="component" value="Unassembled WGS sequence"/>
</dbReference>
<gene>
    <name evidence="1" type="ORF">GCM10022281_16690</name>
</gene>
<organism evidence="1 2">
    <name type="scientific">Sphingomonas rosea</name>
    <dbReference type="NCBI Taxonomy" id="335605"/>
    <lineage>
        <taxon>Bacteria</taxon>
        <taxon>Pseudomonadati</taxon>
        <taxon>Pseudomonadota</taxon>
        <taxon>Alphaproteobacteria</taxon>
        <taxon>Sphingomonadales</taxon>
        <taxon>Sphingomonadaceae</taxon>
        <taxon>Sphingomonas</taxon>
    </lineage>
</organism>